<name>A0A917D5L2_9BACL</name>
<reference evidence="1" key="2">
    <citation type="submission" date="2020-09" db="EMBL/GenBank/DDBJ databases">
        <authorList>
            <person name="Sun Q."/>
            <person name="Zhou Y."/>
        </authorList>
    </citation>
    <scope>NUCLEOTIDE SEQUENCE</scope>
    <source>
        <strain evidence="1">CGMCC 1.12987</strain>
    </source>
</reference>
<dbReference type="EMBL" id="BMGR01000009">
    <property type="protein sequence ID" value="GGG09780.1"/>
    <property type="molecule type" value="Genomic_DNA"/>
</dbReference>
<protein>
    <submittedName>
        <fullName evidence="1">Uncharacterized protein</fullName>
    </submittedName>
</protein>
<gene>
    <name evidence="1" type="ORF">GCM10010916_28330</name>
</gene>
<comment type="caution">
    <text evidence="1">The sequence shown here is derived from an EMBL/GenBank/DDBJ whole genome shotgun (WGS) entry which is preliminary data.</text>
</comment>
<dbReference type="AlphaFoldDB" id="A0A917D5L2"/>
<dbReference type="RefSeq" id="WP_188531721.1">
    <property type="nucleotide sequence ID" value="NZ_BMGR01000009.1"/>
</dbReference>
<dbReference type="Proteomes" id="UP000644756">
    <property type="component" value="Unassembled WGS sequence"/>
</dbReference>
<evidence type="ECO:0000313" key="2">
    <source>
        <dbReference type="Proteomes" id="UP000644756"/>
    </source>
</evidence>
<reference evidence="1" key="1">
    <citation type="journal article" date="2014" name="Int. J. Syst. Evol. Microbiol.">
        <title>Complete genome sequence of Corynebacterium casei LMG S-19264T (=DSM 44701T), isolated from a smear-ripened cheese.</title>
        <authorList>
            <consortium name="US DOE Joint Genome Institute (JGI-PGF)"/>
            <person name="Walter F."/>
            <person name="Albersmeier A."/>
            <person name="Kalinowski J."/>
            <person name="Ruckert C."/>
        </authorList>
    </citation>
    <scope>NUCLEOTIDE SEQUENCE</scope>
    <source>
        <strain evidence="1">CGMCC 1.12987</strain>
    </source>
</reference>
<keyword evidence="2" id="KW-1185">Reference proteome</keyword>
<accession>A0A917D5L2</accession>
<evidence type="ECO:0000313" key="1">
    <source>
        <dbReference type="EMBL" id="GGG09780.1"/>
    </source>
</evidence>
<organism evidence="1 2">
    <name type="scientific">Paenibacillus abyssi</name>
    <dbReference type="NCBI Taxonomy" id="1340531"/>
    <lineage>
        <taxon>Bacteria</taxon>
        <taxon>Bacillati</taxon>
        <taxon>Bacillota</taxon>
        <taxon>Bacilli</taxon>
        <taxon>Bacillales</taxon>
        <taxon>Paenibacillaceae</taxon>
        <taxon>Paenibacillus</taxon>
    </lineage>
</organism>
<proteinExistence type="predicted"/>
<sequence>MTFKPVIKEIELSDRNEENGLHQFVVTLTNQSKCRLFFSKDPDWKIIGVNRLLNIPCPICRKDYYCNCMSKYANEFERQLIENNLIQ</sequence>